<gene>
    <name evidence="2" type="ORF">DJ021_05280</name>
</gene>
<dbReference type="Proteomes" id="UP000249842">
    <property type="component" value="Unassembled WGS sequence"/>
</dbReference>
<keyword evidence="3" id="KW-1185">Reference proteome</keyword>
<reference evidence="3" key="1">
    <citation type="submission" date="2018-05" db="EMBL/GenBank/DDBJ databases">
        <authorList>
            <person name="Li X."/>
        </authorList>
    </citation>
    <scope>NUCLEOTIDE SEQUENCE [LARGE SCALE GENOMIC DNA]</scope>
    <source>
        <strain evidence="3">HKS-05</strain>
    </source>
</reference>
<dbReference type="OrthoDB" id="9814425at2"/>
<organism evidence="2 3">
    <name type="scientific">Phenylobacterium hankyongense</name>
    <dbReference type="NCBI Taxonomy" id="1813876"/>
    <lineage>
        <taxon>Bacteria</taxon>
        <taxon>Pseudomonadati</taxon>
        <taxon>Pseudomonadota</taxon>
        <taxon>Alphaproteobacteria</taxon>
        <taxon>Caulobacterales</taxon>
        <taxon>Caulobacteraceae</taxon>
        <taxon>Phenylobacterium</taxon>
    </lineage>
</organism>
<dbReference type="InterPro" id="IPR037401">
    <property type="entry name" value="SnoaL-like"/>
</dbReference>
<proteinExistence type="predicted"/>
<evidence type="ECO:0000313" key="2">
    <source>
        <dbReference type="EMBL" id="RAK59254.1"/>
    </source>
</evidence>
<accession>A0A328B067</accession>
<dbReference type="EMBL" id="QFYP01000001">
    <property type="protein sequence ID" value="RAK59254.1"/>
    <property type="molecule type" value="Genomic_DNA"/>
</dbReference>
<dbReference type="SUPFAM" id="SSF54427">
    <property type="entry name" value="NTF2-like"/>
    <property type="match status" value="1"/>
</dbReference>
<dbReference type="Pfam" id="PF12680">
    <property type="entry name" value="SnoaL_2"/>
    <property type="match status" value="1"/>
</dbReference>
<sequence>MREGGRRSPVTTMSEILERNAASEVSEAVRAAIEEADAAFMEAFNRGDAGAAARGVYTRDAQIQPPGAPLIEGREAIAEFWAGGRQELGIKTAQLATVKLRPAGPYVHQLGAFTLTFADGAQATGKYAVLWKEEDGQLKWHVDTWNMDA</sequence>
<protein>
    <submittedName>
        <fullName evidence="2">DUF4440 domain-containing protein</fullName>
    </submittedName>
</protein>
<dbReference type="InterPro" id="IPR032710">
    <property type="entry name" value="NTF2-like_dom_sf"/>
</dbReference>
<evidence type="ECO:0000313" key="3">
    <source>
        <dbReference type="Proteomes" id="UP000249842"/>
    </source>
</evidence>
<name>A0A328B067_9CAUL</name>
<evidence type="ECO:0000259" key="1">
    <source>
        <dbReference type="Pfam" id="PF12680"/>
    </source>
</evidence>
<dbReference type="AlphaFoldDB" id="A0A328B067"/>
<feature type="domain" description="SnoaL-like" evidence="1">
    <location>
        <begin position="39"/>
        <end position="139"/>
    </location>
</feature>
<dbReference type="Gene3D" id="3.10.450.50">
    <property type="match status" value="1"/>
</dbReference>
<comment type="caution">
    <text evidence="2">The sequence shown here is derived from an EMBL/GenBank/DDBJ whole genome shotgun (WGS) entry which is preliminary data.</text>
</comment>